<dbReference type="STRING" id="39060.SAMN05660706_12943"/>
<proteinExistence type="predicted"/>
<dbReference type="EMBL" id="FOYM01000029">
    <property type="protein sequence ID" value="SFR13985.1"/>
    <property type="molecule type" value="Genomic_DNA"/>
</dbReference>
<sequence>MESAVLKEIQNHLLTLTPEQQKKVLQYIKSFSSPSKEFSGKELLKFIGAIDKEDLEKMTLAIQDGCEKIDYAEW</sequence>
<evidence type="ECO:0000313" key="2">
    <source>
        <dbReference type="Proteomes" id="UP000199584"/>
    </source>
</evidence>
<dbReference type="AlphaFoldDB" id="A0A1I6E8C2"/>
<dbReference type="OrthoDB" id="464420at2"/>
<protein>
    <recommendedName>
        <fullName evidence="3">DUF2281 domain-containing protein</fullName>
    </recommendedName>
</protein>
<organism evidence="1 2">
    <name type="scientific">Desulfoscipio geothermicus DSM 3669</name>
    <dbReference type="NCBI Taxonomy" id="1121426"/>
    <lineage>
        <taxon>Bacteria</taxon>
        <taxon>Bacillati</taxon>
        <taxon>Bacillota</taxon>
        <taxon>Clostridia</taxon>
        <taxon>Eubacteriales</taxon>
        <taxon>Desulfallaceae</taxon>
        <taxon>Desulfoscipio</taxon>
    </lineage>
</organism>
<evidence type="ECO:0000313" key="1">
    <source>
        <dbReference type="EMBL" id="SFR13985.1"/>
    </source>
</evidence>
<dbReference type="RefSeq" id="WP_092486272.1">
    <property type="nucleotide sequence ID" value="NZ_FOYM01000029.1"/>
</dbReference>
<evidence type="ECO:0008006" key="3">
    <source>
        <dbReference type="Google" id="ProtNLM"/>
    </source>
</evidence>
<dbReference type="Proteomes" id="UP000199584">
    <property type="component" value="Unassembled WGS sequence"/>
</dbReference>
<accession>A0A1I6E8C2</accession>
<name>A0A1I6E8C2_9FIRM</name>
<gene>
    <name evidence="1" type="ORF">SAMN05660706_12943</name>
</gene>
<reference evidence="2" key="1">
    <citation type="submission" date="2016-10" db="EMBL/GenBank/DDBJ databases">
        <authorList>
            <person name="Varghese N."/>
            <person name="Submissions S."/>
        </authorList>
    </citation>
    <scope>NUCLEOTIDE SEQUENCE [LARGE SCALE GENOMIC DNA]</scope>
    <source>
        <strain evidence="2">DSM 3669</strain>
    </source>
</reference>
<keyword evidence="2" id="KW-1185">Reference proteome</keyword>